<name>A0ABT2F7E7_9STRE</name>
<feature type="transmembrane region" description="Helical" evidence="13">
    <location>
        <begin position="122"/>
        <end position="144"/>
    </location>
</feature>
<evidence type="ECO:0000256" key="2">
    <source>
        <dbReference type="ARBA" id="ARBA00006920"/>
    </source>
</evidence>
<organism evidence="14 15">
    <name type="scientific">Streptococcus sciuri</name>
    <dbReference type="NCBI Taxonomy" id="2973939"/>
    <lineage>
        <taxon>Bacteria</taxon>
        <taxon>Bacillati</taxon>
        <taxon>Bacillota</taxon>
        <taxon>Bacilli</taxon>
        <taxon>Lactobacillales</taxon>
        <taxon>Streptococcaceae</taxon>
        <taxon>Streptococcus</taxon>
    </lineage>
</organism>
<comment type="subcellular location">
    <subcellularLocation>
        <location evidence="1">Membrane</location>
        <topology evidence="1">Multi-pass membrane protein</topology>
    </subcellularLocation>
</comment>
<evidence type="ECO:0000256" key="8">
    <source>
        <dbReference type="ARBA" id="ARBA00022989"/>
    </source>
</evidence>
<keyword evidence="15" id="KW-1185">Reference proteome</keyword>
<evidence type="ECO:0000313" key="14">
    <source>
        <dbReference type="EMBL" id="MCS4488416.1"/>
    </source>
</evidence>
<feature type="transmembrane region" description="Helical" evidence="13">
    <location>
        <begin position="91"/>
        <end position="110"/>
    </location>
</feature>
<dbReference type="EMBL" id="JANUXX010000006">
    <property type="protein sequence ID" value="MCS4488416.1"/>
    <property type="molecule type" value="Genomic_DNA"/>
</dbReference>
<evidence type="ECO:0000256" key="1">
    <source>
        <dbReference type="ARBA" id="ARBA00004141"/>
    </source>
</evidence>
<accession>A0ABT2F7E7</accession>
<keyword evidence="3" id="KW-0813">Transport</keyword>
<dbReference type="PANTHER" id="PTHR31462">
    <property type="entry name" value="ENDOSOMAL/LYSOSOMAL POTASSIUM CHANNEL TMEM175"/>
    <property type="match status" value="1"/>
</dbReference>
<evidence type="ECO:0000256" key="10">
    <source>
        <dbReference type="ARBA" id="ARBA00023136"/>
    </source>
</evidence>
<evidence type="ECO:0000256" key="5">
    <source>
        <dbReference type="ARBA" id="ARBA00022692"/>
    </source>
</evidence>
<comment type="catalytic activity">
    <reaction evidence="12">
        <text>K(+)(in) = K(+)(out)</text>
        <dbReference type="Rhea" id="RHEA:29463"/>
        <dbReference type="ChEBI" id="CHEBI:29103"/>
    </reaction>
</comment>
<evidence type="ECO:0000256" key="3">
    <source>
        <dbReference type="ARBA" id="ARBA00022448"/>
    </source>
</evidence>
<keyword evidence="5 13" id="KW-0812">Transmembrane</keyword>
<evidence type="ECO:0000256" key="11">
    <source>
        <dbReference type="ARBA" id="ARBA00023303"/>
    </source>
</evidence>
<feature type="transmembrane region" description="Helical" evidence="13">
    <location>
        <begin position="60"/>
        <end position="79"/>
    </location>
</feature>
<keyword evidence="9" id="KW-0406">Ion transport</keyword>
<reference evidence="14 15" key="1">
    <citation type="journal article" date="2023" name="Int. J. Syst. Evol. Microbiol.">
        <title>Streptococcus sciuri sp. nov., Staphylococcus marylandisciuri sp. nov. and Staphylococcus americanisciuri sp. nov., isolated from faeces of eastern grey squirrel (Sciurus carolinensis).</title>
        <authorList>
            <person name="Volokhov D.V."/>
            <person name="Zagorodnyaya T.A."/>
            <person name="Furtak V.A."/>
            <person name="Nattanmai G."/>
            <person name="Randall L."/>
            <person name="Jose S."/>
            <person name="Gao Y."/>
            <person name="Eisenberg T."/>
            <person name="Delmonte P."/>
            <person name="Blom J."/>
            <person name="Mitchell K.K."/>
        </authorList>
    </citation>
    <scope>NUCLEOTIDE SEQUENCE [LARGE SCALE GENOMIC DNA]</scope>
    <source>
        <strain evidence="14 15">SQ9-PEA</strain>
    </source>
</reference>
<feature type="transmembrane region" description="Helical" evidence="13">
    <location>
        <begin position="222"/>
        <end position="238"/>
    </location>
</feature>
<dbReference type="RefSeq" id="WP_259138584.1">
    <property type="nucleotide sequence ID" value="NZ_JANUXX010000006.1"/>
</dbReference>
<proteinExistence type="inferred from homology"/>
<sequence length="257" mass="30498">MEAENQRQEQLENFVKHTQEEFKQLYPELQELSEEEALEVRKELIKEQEKENASRLKEHLEVFSDAVIAVIATVMLLEIPTPSHEDNLHNFLYSILIFFVTFFVIADMWWDNHKNYNQVDSVSPKVVITQIFFMASMALLPVFTRWMMEDTTRIAVISYGVVLVVTNFFQWLIEYFVSQERFAQTIYVKSMLKRMSYMRLISATIISFFIIAMSFVNPYIAFLFYILSPIVSFVHSLNSRRNPDIGQRLMAFREKRR</sequence>
<keyword evidence="7" id="KW-0630">Potassium</keyword>
<evidence type="ECO:0000256" key="9">
    <source>
        <dbReference type="ARBA" id="ARBA00023065"/>
    </source>
</evidence>
<comment type="similarity">
    <text evidence="2">Belongs to the TMEM175 family.</text>
</comment>
<comment type="caution">
    <text evidence="14">The sequence shown here is derived from an EMBL/GenBank/DDBJ whole genome shotgun (WGS) entry which is preliminary data.</text>
</comment>
<protein>
    <submittedName>
        <fullName evidence="14">TMEM175 family protein</fullName>
    </submittedName>
</protein>
<keyword evidence="8 13" id="KW-1133">Transmembrane helix</keyword>
<evidence type="ECO:0000256" key="12">
    <source>
        <dbReference type="ARBA" id="ARBA00034430"/>
    </source>
</evidence>
<keyword evidence="10 13" id="KW-0472">Membrane</keyword>
<evidence type="ECO:0000256" key="7">
    <source>
        <dbReference type="ARBA" id="ARBA00022958"/>
    </source>
</evidence>
<evidence type="ECO:0000313" key="15">
    <source>
        <dbReference type="Proteomes" id="UP001206548"/>
    </source>
</evidence>
<evidence type="ECO:0000256" key="6">
    <source>
        <dbReference type="ARBA" id="ARBA00022826"/>
    </source>
</evidence>
<gene>
    <name evidence="14" type="ORF">NXS10_05520</name>
</gene>
<evidence type="ECO:0000256" key="4">
    <source>
        <dbReference type="ARBA" id="ARBA00022538"/>
    </source>
</evidence>
<keyword evidence="11" id="KW-0407">Ion channel</keyword>
<keyword evidence="6" id="KW-0631">Potassium channel</keyword>
<feature type="transmembrane region" description="Helical" evidence="13">
    <location>
        <begin position="197"/>
        <end position="216"/>
    </location>
</feature>
<keyword evidence="4" id="KW-0633">Potassium transport</keyword>
<evidence type="ECO:0000256" key="13">
    <source>
        <dbReference type="SAM" id="Phobius"/>
    </source>
</evidence>
<dbReference type="InterPro" id="IPR010617">
    <property type="entry name" value="TMEM175-like"/>
</dbReference>
<dbReference type="PANTHER" id="PTHR31462:SF5">
    <property type="entry name" value="ENDOSOMAL_LYSOSOMAL PROTON CHANNEL TMEM175"/>
    <property type="match status" value="1"/>
</dbReference>
<dbReference type="Pfam" id="PF06736">
    <property type="entry name" value="TMEM175"/>
    <property type="match status" value="1"/>
</dbReference>
<dbReference type="Proteomes" id="UP001206548">
    <property type="component" value="Unassembled WGS sequence"/>
</dbReference>
<feature type="transmembrane region" description="Helical" evidence="13">
    <location>
        <begin position="156"/>
        <end position="177"/>
    </location>
</feature>